<comment type="caution">
    <text evidence="1">The sequence shown here is derived from an EMBL/GenBank/DDBJ whole genome shotgun (WGS) entry which is preliminary data.</text>
</comment>
<dbReference type="STRING" id="1121290.CLAOCE_11320"/>
<name>A0A1E8EZ18_9CLOT</name>
<reference evidence="1 2" key="1">
    <citation type="submission" date="2016-06" db="EMBL/GenBank/DDBJ databases">
        <title>Genome sequence of Clostridium acetireducens DSM 10703.</title>
        <authorList>
            <person name="Poehlein A."/>
            <person name="Fluechter S."/>
            <person name="Duerre P."/>
            <person name="Daniel R."/>
        </authorList>
    </citation>
    <scope>NUCLEOTIDE SEQUENCE [LARGE SCALE GENOMIC DNA]</scope>
    <source>
        <strain evidence="1 2">DSM 10703</strain>
    </source>
</reference>
<protein>
    <submittedName>
        <fullName evidence="1">Uncharacterized protein</fullName>
    </submittedName>
</protein>
<dbReference type="RefSeq" id="WP_175429438.1">
    <property type="nucleotide sequence ID" value="NZ_LZFO01000013.1"/>
</dbReference>
<evidence type="ECO:0000313" key="1">
    <source>
        <dbReference type="EMBL" id="OFI06233.1"/>
    </source>
</evidence>
<accession>A0A1E8EZ18</accession>
<proteinExistence type="predicted"/>
<dbReference type="EMBL" id="LZFO01000013">
    <property type="protein sequence ID" value="OFI06233.1"/>
    <property type="molecule type" value="Genomic_DNA"/>
</dbReference>
<dbReference type="Proteomes" id="UP000175744">
    <property type="component" value="Unassembled WGS sequence"/>
</dbReference>
<dbReference type="AlphaFoldDB" id="A0A1E8EZ18"/>
<keyword evidence="2" id="KW-1185">Reference proteome</keyword>
<gene>
    <name evidence="1" type="ORF">CLOACE_11320</name>
</gene>
<sequence length="54" mass="6513">MQRKLDRYNPNYTYKKHDITIYMSEKGYPIIERTNNALLYPEGPKEGIDLMDFK</sequence>
<evidence type="ECO:0000313" key="2">
    <source>
        <dbReference type="Proteomes" id="UP000175744"/>
    </source>
</evidence>
<organism evidence="1 2">
    <name type="scientific">Clostridium acetireducens DSM 10703</name>
    <dbReference type="NCBI Taxonomy" id="1121290"/>
    <lineage>
        <taxon>Bacteria</taxon>
        <taxon>Bacillati</taxon>
        <taxon>Bacillota</taxon>
        <taxon>Clostridia</taxon>
        <taxon>Eubacteriales</taxon>
        <taxon>Clostridiaceae</taxon>
        <taxon>Clostridium</taxon>
    </lineage>
</organism>
<dbReference type="PATRIC" id="fig|1121290.3.peg.1138"/>